<dbReference type="GeneID" id="66858585"/>
<dbReference type="Pfam" id="PF07690">
    <property type="entry name" value="MFS_1"/>
    <property type="match status" value="1"/>
</dbReference>
<evidence type="ECO:0000259" key="6">
    <source>
        <dbReference type="PROSITE" id="PS50850"/>
    </source>
</evidence>
<dbReference type="PANTHER" id="PTHR23542:SF1">
    <property type="entry name" value="MAJOR FACILITATOR SUPERFAMILY (MFS) PROFILE DOMAIN-CONTAINING PROTEIN"/>
    <property type="match status" value="1"/>
</dbReference>
<feature type="transmembrane region" description="Helical" evidence="5">
    <location>
        <begin position="163"/>
        <end position="182"/>
    </location>
</feature>
<dbReference type="InterPro" id="IPR036259">
    <property type="entry name" value="MFS_trans_sf"/>
</dbReference>
<feature type="transmembrane region" description="Helical" evidence="5">
    <location>
        <begin position="261"/>
        <end position="284"/>
    </location>
</feature>
<evidence type="ECO:0000313" key="8">
    <source>
        <dbReference type="Proteomes" id="UP000829494"/>
    </source>
</evidence>
<feature type="domain" description="Major facilitator superfamily (MFS) profile" evidence="6">
    <location>
        <begin position="23"/>
        <end position="409"/>
    </location>
</feature>
<comment type="subcellular location">
    <subcellularLocation>
        <location evidence="1">Cell membrane</location>
        <topology evidence="1">Multi-pass membrane protein</topology>
    </subcellularLocation>
</comment>
<dbReference type="PANTHER" id="PTHR23542">
    <property type="match status" value="1"/>
</dbReference>
<reference evidence="7 8" key="1">
    <citation type="submission" date="2022-03" db="EMBL/GenBank/DDBJ databases">
        <title>Complete genome of Streptomyces rimosus ssp. rimosus R7 (=ATCC 10970).</title>
        <authorList>
            <person name="Beganovic S."/>
            <person name="Ruckert C."/>
            <person name="Busche T."/>
            <person name="Kalinowski J."/>
            <person name="Wittmann C."/>
        </authorList>
    </citation>
    <scope>NUCLEOTIDE SEQUENCE [LARGE SCALE GENOMIC DNA]</scope>
    <source>
        <strain evidence="7 8">R7</strain>
    </source>
</reference>
<dbReference type="SUPFAM" id="SSF103473">
    <property type="entry name" value="MFS general substrate transporter"/>
    <property type="match status" value="1"/>
</dbReference>
<keyword evidence="3 5" id="KW-1133">Transmembrane helix</keyword>
<sequence>MSAAPEVSAAPDGRAPRRLLSSYRDLMAVPGFWRNALVGMISKLPPSMVTLSLLLLVGRDYSYGTAGLMVSGSAIGQGVTAPLRGRLIDRYAPRPVLLGCLTAYLTVTALLLFMVRTGGPVPVLLITAVGLGATAPPVAVMMRSVWCSAGEGATLTTAMALDSSMMGAALITGPVLAGWLSLSVSPVAPFFVTATLTALSVLLLLVDATAAPRSAAGAGRHWLGPLASPPLRRLLAASGLFVTAVTAVDVLLPLYAKEHGAGAYTGLYLGALSVGSVVGSFGLGAVPDLLAHGPKAFVLLIVFVLGTGALCLGTRLSPEMVLLLCPVAGLAIGSTFGTLRTIGGDLAPPGRMTETMSWLSSLDLAGGAVGAAVFAHFAAVRGSGTALLVVPAVALLAAVFGWGARTRAEPLTADANGSGATRG</sequence>
<proteinExistence type="predicted"/>
<feature type="transmembrane region" description="Helical" evidence="5">
    <location>
        <begin position="121"/>
        <end position="142"/>
    </location>
</feature>
<evidence type="ECO:0000256" key="3">
    <source>
        <dbReference type="ARBA" id="ARBA00022989"/>
    </source>
</evidence>
<feature type="transmembrane region" description="Helical" evidence="5">
    <location>
        <begin position="385"/>
        <end position="404"/>
    </location>
</feature>
<protein>
    <submittedName>
        <fullName evidence="7">Major Facilitator Superfamily protein</fullName>
    </submittedName>
</protein>
<dbReference type="InterPro" id="IPR011701">
    <property type="entry name" value="MFS"/>
</dbReference>
<gene>
    <name evidence="7" type="ORF">SRIMR7_09235</name>
</gene>
<dbReference type="RefSeq" id="WP_226048632.1">
    <property type="nucleotide sequence ID" value="NZ_CP043497.1"/>
</dbReference>
<dbReference type="EMBL" id="CP094298">
    <property type="protein sequence ID" value="UNZ02329.1"/>
    <property type="molecule type" value="Genomic_DNA"/>
</dbReference>
<feature type="transmembrane region" description="Helical" evidence="5">
    <location>
        <begin position="36"/>
        <end position="57"/>
    </location>
</feature>
<evidence type="ECO:0000256" key="2">
    <source>
        <dbReference type="ARBA" id="ARBA00022692"/>
    </source>
</evidence>
<feature type="transmembrane region" description="Helical" evidence="5">
    <location>
        <begin position="321"/>
        <end position="339"/>
    </location>
</feature>
<feature type="transmembrane region" description="Helical" evidence="5">
    <location>
        <begin position="359"/>
        <end position="379"/>
    </location>
</feature>
<feature type="transmembrane region" description="Helical" evidence="5">
    <location>
        <begin position="95"/>
        <end position="115"/>
    </location>
</feature>
<dbReference type="Proteomes" id="UP000829494">
    <property type="component" value="Chromosome"/>
</dbReference>
<evidence type="ECO:0000313" key="7">
    <source>
        <dbReference type="EMBL" id="UNZ02329.1"/>
    </source>
</evidence>
<evidence type="ECO:0000256" key="4">
    <source>
        <dbReference type="ARBA" id="ARBA00023136"/>
    </source>
</evidence>
<keyword evidence="4 5" id="KW-0472">Membrane</keyword>
<keyword evidence="2 5" id="KW-0812">Transmembrane</keyword>
<evidence type="ECO:0000256" key="5">
    <source>
        <dbReference type="SAM" id="Phobius"/>
    </source>
</evidence>
<keyword evidence="8" id="KW-1185">Reference proteome</keyword>
<organism evidence="7 8">
    <name type="scientific">Streptomyces rimosus subsp. rimosus</name>
    <dbReference type="NCBI Taxonomy" id="132474"/>
    <lineage>
        <taxon>Bacteria</taxon>
        <taxon>Bacillati</taxon>
        <taxon>Actinomycetota</taxon>
        <taxon>Actinomycetes</taxon>
        <taxon>Kitasatosporales</taxon>
        <taxon>Streptomycetaceae</taxon>
        <taxon>Streptomyces</taxon>
    </lineage>
</organism>
<dbReference type="Gene3D" id="1.20.1250.20">
    <property type="entry name" value="MFS general substrate transporter like domains"/>
    <property type="match status" value="2"/>
</dbReference>
<accession>A0ABY3YXC6</accession>
<dbReference type="PROSITE" id="PS50850">
    <property type="entry name" value="MFS"/>
    <property type="match status" value="1"/>
</dbReference>
<dbReference type="InterPro" id="IPR020846">
    <property type="entry name" value="MFS_dom"/>
</dbReference>
<evidence type="ECO:0000256" key="1">
    <source>
        <dbReference type="ARBA" id="ARBA00004651"/>
    </source>
</evidence>
<name>A0ABY3YXC6_STRRM</name>
<feature type="transmembrane region" description="Helical" evidence="5">
    <location>
        <begin position="296"/>
        <end position="315"/>
    </location>
</feature>
<feature type="transmembrane region" description="Helical" evidence="5">
    <location>
        <begin position="188"/>
        <end position="206"/>
    </location>
</feature>